<dbReference type="OrthoDB" id="10262656at2759"/>
<dbReference type="EMBL" id="JAACFV010000005">
    <property type="protein sequence ID" value="KAF7513501.1"/>
    <property type="molecule type" value="Genomic_DNA"/>
</dbReference>
<feature type="compositionally biased region" description="Pro residues" evidence="1">
    <location>
        <begin position="548"/>
        <end position="558"/>
    </location>
</feature>
<organism evidence="2 3">
    <name type="scientific">Endocarpon pusillum</name>
    <dbReference type="NCBI Taxonomy" id="364733"/>
    <lineage>
        <taxon>Eukaryota</taxon>
        <taxon>Fungi</taxon>
        <taxon>Dikarya</taxon>
        <taxon>Ascomycota</taxon>
        <taxon>Pezizomycotina</taxon>
        <taxon>Eurotiomycetes</taxon>
        <taxon>Chaetothyriomycetidae</taxon>
        <taxon>Verrucariales</taxon>
        <taxon>Verrucariaceae</taxon>
        <taxon>Endocarpon</taxon>
    </lineage>
</organism>
<accession>A0A8H7AUZ8</accession>
<reference evidence="2" key="1">
    <citation type="submission" date="2020-02" db="EMBL/GenBank/DDBJ databases">
        <authorList>
            <person name="Palmer J.M."/>
        </authorList>
    </citation>
    <scope>NUCLEOTIDE SEQUENCE</scope>
    <source>
        <strain evidence="2">EPUS1.4</strain>
        <tissue evidence="2">Thallus</tissue>
    </source>
</reference>
<dbReference type="AlphaFoldDB" id="A0A8H7AUZ8"/>
<dbReference type="Proteomes" id="UP000606974">
    <property type="component" value="Unassembled WGS sequence"/>
</dbReference>
<evidence type="ECO:0000313" key="3">
    <source>
        <dbReference type="Proteomes" id="UP000606974"/>
    </source>
</evidence>
<feature type="compositionally biased region" description="Low complexity" evidence="1">
    <location>
        <begin position="507"/>
        <end position="547"/>
    </location>
</feature>
<protein>
    <submittedName>
        <fullName evidence="2">Uncharacterized protein</fullName>
    </submittedName>
</protein>
<sequence length="661" mass="74059">MIFLPTSRRWLLPALGLLIFVLMYRSIIHVPASVRTTLRFTHHPEIQYGVKISQEAVDEQFVPPRDPSQGHVWPDQKSYYTYPSQTPGHFNPYLEPLLQCRRKPNPYTDYIRLPNIVQSVSQLTSRGEASDQQKFNPTIIALPPWSPHQYLLVSRVVTEGAHQESLLCEADSCYTGNTSEGRRPREKDCTADDLTILGAAGGLRCSTPPRIVSIPSTPAEKCEGAWSAFPDIPGFHDPRVFWSGKGEPLIMVNSASRYACVGLWITDLRNVHEPLQALLESQPGQPYHPGPLMSYPSLTELTRNPAAARAQVEKNWFMFFPTPEEAFLHYDLSIPRSAAGERNRTLGGRTFAKIIGNGFTTPNLTDPLEPPCLLDEPDTRGKYGHWHQASNALKLILCRRAEAERGTCSEEQQDRAVHFAVMHRKFSNDLGLPLRYERFFVVWEARPPFRLLGMSRHPISMWNETASGWDAEENWAEEEDGYDDGDSPYESNHSSHRPPPPDDLAKNTTTTTTTSNEPTNNSQNQASAAPPNLLRRTSNTTTSSDITPSPPPTQPKPLLPAQQTPRTNWAYFTYTPSIAWSFRSRPAIPRREHGPQDDRSAGSDPGSDGDPEHTRTLQALNIGYLDDEVILGIGMDDRGQGVARVRAEELLACLRRCGSEP</sequence>
<evidence type="ECO:0000313" key="2">
    <source>
        <dbReference type="EMBL" id="KAF7513501.1"/>
    </source>
</evidence>
<proteinExistence type="predicted"/>
<feature type="region of interest" description="Disordered" evidence="1">
    <location>
        <begin position="478"/>
        <end position="564"/>
    </location>
</feature>
<comment type="caution">
    <text evidence="2">The sequence shown here is derived from an EMBL/GenBank/DDBJ whole genome shotgun (WGS) entry which is preliminary data.</text>
</comment>
<feature type="compositionally biased region" description="Basic and acidic residues" evidence="1">
    <location>
        <begin position="589"/>
        <end position="601"/>
    </location>
</feature>
<name>A0A8H7AUZ8_9EURO</name>
<feature type="region of interest" description="Disordered" evidence="1">
    <location>
        <begin position="588"/>
        <end position="614"/>
    </location>
</feature>
<gene>
    <name evidence="2" type="ORF">GJ744_008795</name>
</gene>
<feature type="compositionally biased region" description="Acidic residues" evidence="1">
    <location>
        <begin position="478"/>
        <end position="487"/>
    </location>
</feature>
<evidence type="ECO:0000256" key="1">
    <source>
        <dbReference type="SAM" id="MobiDB-lite"/>
    </source>
</evidence>
<keyword evidence="3" id="KW-1185">Reference proteome</keyword>